<gene>
    <name evidence="1" type="ORF">FD29_GL000582</name>
</gene>
<evidence type="ECO:0000313" key="1">
    <source>
        <dbReference type="EMBL" id="KRL45327.1"/>
    </source>
</evidence>
<dbReference type="Gene3D" id="2.40.50.480">
    <property type="match status" value="1"/>
</dbReference>
<sequence>MNQFSIFVKEEPKYVKIDNAKGKDKAGYGNYEYALTGYDPNGNSHPVEFTGHGKLKQDHYLRLDTKGSYVITYSEAFENEMPKDVFNKLNQE</sequence>
<dbReference type="PATRIC" id="fig|1423770.3.peg.593"/>
<dbReference type="SUPFAM" id="SSF159121">
    <property type="entry name" value="BC4932-like"/>
    <property type="match status" value="1"/>
</dbReference>
<dbReference type="NCBIfam" id="TIGR01655">
    <property type="entry name" value="yxeA_fam"/>
    <property type="match status" value="1"/>
</dbReference>
<dbReference type="Proteomes" id="UP000050872">
    <property type="component" value="Unassembled WGS sequence"/>
</dbReference>
<accession>A0A0R1QKM7</accession>
<dbReference type="InterPro" id="IPR036166">
    <property type="entry name" value="YxeA-like_sf"/>
</dbReference>
<dbReference type="EMBL" id="AZEZ01000017">
    <property type="protein sequence ID" value="KRL45327.1"/>
    <property type="molecule type" value="Genomic_DNA"/>
</dbReference>
<keyword evidence="2" id="KW-1185">Reference proteome</keyword>
<organism evidence="1 2">
    <name type="scientific">Companilactobacillus mindensis DSM 14500</name>
    <dbReference type="NCBI Taxonomy" id="1423770"/>
    <lineage>
        <taxon>Bacteria</taxon>
        <taxon>Bacillati</taxon>
        <taxon>Bacillota</taxon>
        <taxon>Bacilli</taxon>
        <taxon>Lactobacillales</taxon>
        <taxon>Lactobacillaceae</taxon>
        <taxon>Companilactobacillus</taxon>
    </lineage>
</organism>
<dbReference type="InterPro" id="IPR006542">
    <property type="entry name" value="DUF1093"/>
</dbReference>
<dbReference type="PANTHER" id="PTHR36433">
    <property type="entry name" value="HYPOTHETICAL CYTOSOLIC PROTEIN"/>
    <property type="match status" value="1"/>
</dbReference>
<dbReference type="AlphaFoldDB" id="A0A0R1QKM7"/>
<reference evidence="1 2" key="1">
    <citation type="journal article" date="2015" name="Genome Announc.">
        <title>Expanding the biotechnology potential of lactobacilli through comparative genomics of 213 strains and associated genera.</title>
        <authorList>
            <person name="Sun Z."/>
            <person name="Harris H.M."/>
            <person name="McCann A."/>
            <person name="Guo C."/>
            <person name="Argimon S."/>
            <person name="Zhang W."/>
            <person name="Yang X."/>
            <person name="Jeffery I.B."/>
            <person name="Cooney J.C."/>
            <person name="Kagawa T.F."/>
            <person name="Liu W."/>
            <person name="Song Y."/>
            <person name="Salvetti E."/>
            <person name="Wrobel A."/>
            <person name="Rasinkangas P."/>
            <person name="Parkhill J."/>
            <person name="Rea M.C."/>
            <person name="O'Sullivan O."/>
            <person name="Ritari J."/>
            <person name="Douillard F.P."/>
            <person name="Paul Ross R."/>
            <person name="Yang R."/>
            <person name="Briner A.E."/>
            <person name="Felis G.E."/>
            <person name="de Vos W.M."/>
            <person name="Barrangou R."/>
            <person name="Klaenhammer T.R."/>
            <person name="Caufield P.W."/>
            <person name="Cui Y."/>
            <person name="Zhang H."/>
            <person name="O'Toole P.W."/>
        </authorList>
    </citation>
    <scope>NUCLEOTIDE SEQUENCE [LARGE SCALE GENOMIC DNA]</scope>
    <source>
        <strain evidence="1 2">DSM 14500</strain>
    </source>
</reference>
<dbReference type="PANTHER" id="PTHR36433:SF2">
    <property type="entry name" value="YXEA FAMILY PROTEIN"/>
    <property type="match status" value="1"/>
</dbReference>
<protein>
    <recommendedName>
        <fullName evidence="3">YxeA family protein</fullName>
    </recommendedName>
</protein>
<evidence type="ECO:0008006" key="3">
    <source>
        <dbReference type="Google" id="ProtNLM"/>
    </source>
</evidence>
<evidence type="ECO:0000313" key="2">
    <source>
        <dbReference type="Proteomes" id="UP000050872"/>
    </source>
</evidence>
<dbReference type="Pfam" id="PF06486">
    <property type="entry name" value="DUF1093"/>
    <property type="match status" value="1"/>
</dbReference>
<name>A0A0R1QKM7_9LACO</name>
<proteinExistence type="predicted"/>
<comment type="caution">
    <text evidence="1">The sequence shown here is derived from an EMBL/GenBank/DDBJ whole genome shotgun (WGS) entry which is preliminary data.</text>
</comment>
<dbReference type="STRING" id="1423770.FD29_GL000582"/>